<evidence type="ECO:0000313" key="5">
    <source>
        <dbReference type="Proteomes" id="UP001140949"/>
    </source>
</evidence>
<dbReference type="EMBL" id="JANAVB010043017">
    <property type="protein sequence ID" value="KAJ6793409.1"/>
    <property type="molecule type" value="Genomic_DNA"/>
</dbReference>
<dbReference type="PANTHER" id="PTHR12758:SF19">
    <property type="entry name" value="APOPTOSIS INHIBITOR 5"/>
    <property type="match status" value="1"/>
</dbReference>
<evidence type="ECO:0000256" key="2">
    <source>
        <dbReference type="ARBA" id="ARBA00022703"/>
    </source>
</evidence>
<accession>A0AAX6DNY8</accession>
<proteinExistence type="inferred from homology"/>
<feature type="compositionally biased region" description="Gly residues" evidence="3">
    <location>
        <begin position="526"/>
        <end position="542"/>
    </location>
</feature>
<feature type="compositionally biased region" description="Low complexity" evidence="3">
    <location>
        <begin position="516"/>
        <end position="525"/>
    </location>
</feature>
<dbReference type="SUPFAM" id="SSF48371">
    <property type="entry name" value="ARM repeat"/>
    <property type="match status" value="1"/>
</dbReference>
<protein>
    <submittedName>
        <fullName evidence="4">Apoptosis inhibitor 5-like protein API5</fullName>
    </submittedName>
</protein>
<dbReference type="AlphaFoldDB" id="A0AAX6DNY8"/>
<organism evidence="4 5">
    <name type="scientific">Iris pallida</name>
    <name type="common">Sweet iris</name>
    <dbReference type="NCBI Taxonomy" id="29817"/>
    <lineage>
        <taxon>Eukaryota</taxon>
        <taxon>Viridiplantae</taxon>
        <taxon>Streptophyta</taxon>
        <taxon>Embryophyta</taxon>
        <taxon>Tracheophyta</taxon>
        <taxon>Spermatophyta</taxon>
        <taxon>Magnoliopsida</taxon>
        <taxon>Liliopsida</taxon>
        <taxon>Asparagales</taxon>
        <taxon>Iridaceae</taxon>
        <taxon>Iridoideae</taxon>
        <taxon>Irideae</taxon>
        <taxon>Iris</taxon>
    </lineage>
</organism>
<comment type="caution">
    <text evidence="4">The sequence shown here is derived from an EMBL/GenBank/DDBJ whole genome shotgun (WGS) entry which is preliminary data.</text>
</comment>
<reference evidence="4" key="1">
    <citation type="journal article" date="2023" name="GigaByte">
        <title>Genome assembly of the bearded iris, Iris pallida Lam.</title>
        <authorList>
            <person name="Bruccoleri R.E."/>
            <person name="Oakeley E.J."/>
            <person name="Faust A.M.E."/>
            <person name="Altorfer M."/>
            <person name="Dessus-Babus S."/>
            <person name="Burckhardt D."/>
            <person name="Oertli M."/>
            <person name="Naumann U."/>
            <person name="Petersen F."/>
            <person name="Wong J."/>
        </authorList>
    </citation>
    <scope>NUCLEOTIDE SEQUENCE</scope>
    <source>
        <strain evidence="4">GSM-AAB239-AS_SAM_17_03QT</strain>
    </source>
</reference>
<dbReference type="PANTHER" id="PTHR12758">
    <property type="entry name" value="APOPTOSIS INHIBITOR 5-RELATED"/>
    <property type="match status" value="1"/>
</dbReference>
<feature type="region of interest" description="Disordered" evidence="3">
    <location>
        <begin position="516"/>
        <end position="542"/>
    </location>
</feature>
<dbReference type="GO" id="GO:0005634">
    <property type="term" value="C:nucleus"/>
    <property type="evidence" value="ECO:0007669"/>
    <property type="project" value="TreeGrafter"/>
</dbReference>
<evidence type="ECO:0000256" key="3">
    <source>
        <dbReference type="SAM" id="MobiDB-lite"/>
    </source>
</evidence>
<comment type="similarity">
    <text evidence="1">Belongs to the API5 family.</text>
</comment>
<keyword evidence="2" id="KW-0053">Apoptosis</keyword>
<reference evidence="4" key="2">
    <citation type="submission" date="2023-04" db="EMBL/GenBank/DDBJ databases">
        <authorList>
            <person name="Bruccoleri R.E."/>
            <person name="Oakeley E.J."/>
            <person name="Faust A.-M."/>
            <person name="Dessus-Babus S."/>
            <person name="Altorfer M."/>
            <person name="Burckhardt D."/>
            <person name="Oertli M."/>
            <person name="Naumann U."/>
            <person name="Petersen F."/>
            <person name="Wong J."/>
        </authorList>
    </citation>
    <scope>NUCLEOTIDE SEQUENCE</scope>
    <source>
        <strain evidence="4">GSM-AAB239-AS_SAM_17_03QT</strain>
        <tissue evidence="4">Leaf</tissue>
    </source>
</reference>
<keyword evidence="5" id="KW-1185">Reference proteome</keyword>
<evidence type="ECO:0000313" key="4">
    <source>
        <dbReference type="EMBL" id="KAJ6793409.1"/>
    </source>
</evidence>
<sequence>MGAVSSDAAEVEKLYEFGERLNEAKDKSQNVSDYEGIITAVKGGSVKAKQLAAQLIPRFFKFFPGLAAQALTAQFDLLEEDELGIRVQAIRGLPLLCKDNSEDVSKIVDVLGQLLTYEENVERDAVHKALMSLLRQDVKASLTALFKHVAIGMEAVREKVICFLKDKVFPLKAELLKPQVEMERHVTDLVKRSLQDVTGAEFKLFMDFLKSFSIFGDSAPPEHIQELIEIIEGQADLDAQFNVLDIDHINRLISCMQMALPFFMRGSSCSNFLNYFNKHIIPVFDKCPEERKLELLKTLAGCSPYSPAQDSRQLLPSIVQLLKKYMPRKTEEANINYVECLLYTFHHLSHKTPNSTNSLCGYKIVTGQPSDRLGEDFSENYKDFAERLCFIEEIVKVTMKKLTQRMTEHNKAISAGKTEDAKAQIKQEQQKTTTGLRVCNNILSMTQPLHSKSPTFIGNNNKIKLSWEEPAKPLQAPAGAKRGATAYANGSGNSAKKCRGDGPVQNQLMNRALEGFSRGGVRNNSGGRGRGWGGRGGGRGYL</sequence>
<dbReference type="Pfam" id="PF05918">
    <property type="entry name" value="API5"/>
    <property type="match status" value="1"/>
</dbReference>
<dbReference type="Proteomes" id="UP001140949">
    <property type="component" value="Unassembled WGS sequence"/>
</dbReference>
<dbReference type="InterPro" id="IPR016024">
    <property type="entry name" value="ARM-type_fold"/>
</dbReference>
<dbReference type="GO" id="GO:0003729">
    <property type="term" value="F:mRNA binding"/>
    <property type="evidence" value="ECO:0007669"/>
    <property type="project" value="TreeGrafter"/>
</dbReference>
<gene>
    <name evidence="4" type="ORF">M6B38_235990</name>
</gene>
<name>A0AAX6DNY8_IRIPA</name>
<dbReference type="GO" id="GO:0043067">
    <property type="term" value="P:regulation of programmed cell death"/>
    <property type="evidence" value="ECO:0007669"/>
    <property type="project" value="TreeGrafter"/>
</dbReference>
<feature type="region of interest" description="Disordered" evidence="3">
    <location>
        <begin position="474"/>
        <end position="504"/>
    </location>
</feature>
<evidence type="ECO:0000256" key="1">
    <source>
        <dbReference type="ARBA" id="ARBA00009515"/>
    </source>
</evidence>
<dbReference type="InterPro" id="IPR008383">
    <property type="entry name" value="API5"/>
</dbReference>